<dbReference type="InterPro" id="IPR001498">
    <property type="entry name" value="Impact_N"/>
</dbReference>
<evidence type="ECO:0000256" key="1">
    <source>
        <dbReference type="ARBA" id="ARBA00004496"/>
    </source>
</evidence>
<dbReference type="OrthoDB" id="69641at2759"/>
<dbReference type="PROSITE" id="PS50908">
    <property type="entry name" value="RWD"/>
    <property type="match status" value="1"/>
</dbReference>
<evidence type="ECO:0000256" key="5">
    <source>
        <dbReference type="ARBA" id="ARBA00022845"/>
    </source>
</evidence>
<dbReference type="Pfam" id="PF05773">
    <property type="entry name" value="RWD"/>
    <property type="match status" value="1"/>
</dbReference>
<reference evidence="8 9" key="1">
    <citation type="submission" date="2017-10" db="EMBL/GenBank/DDBJ databases">
        <title>A novel species of cold-tolerant Malassezia isolated from bats.</title>
        <authorList>
            <person name="Lorch J.M."/>
            <person name="Palmer J.M."/>
            <person name="Vanderwolf K.J."/>
            <person name="Schmidt K.Z."/>
            <person name="Verant M.L."/>
            <person name="Weller T.J."/>
            <person name="Blehert D.S."/>
        </authorList>
    </citation>
    <scope>NUCLEOTIDE SEQUENCE [LARGE SCALE GENOMIC DNA]</scope>
    <source>
        <strain evidence="8 9">NWHC:44797-103</strain>
    </source>
</reference>
<dbReference type="AlphaFoldDB" id="A0A2N1JBV4"/>
<dbReference type="Pfam" id="PF01205">
    <property type="entry name" value="Impact_N"/>
    <property type="match status" value="1"/>
</dbReference>
<dbReference type="GO" id="GO:0140469">
    <property type="term" value="P:GCN2-mediated signaling"/>
    <property type="evidence" value="ECO:0007669"/>
    <property type="project" value="TreeGrafter"/>
</dbReference>
<evidence type="ECO:0000256" key="6">
    <source>
        <dbReference type="ARBA" id="ARBA00023016"/>
    </source>
</evidence>
<dbReference type="SUPFAM" id="SSF54211">
    <property type="entry name" value="Ribosomal protein S5 domain 2-like"/>
    <property type="match status" value="1"/>
</dbReference>
<dbReference type="PANTHER" id="PTHR16301">
    <property type="entry name" value="IMPACT-RELATED"/>
    <property type="match status" value="1"/>
</dbReference>
<protein>
    <submittedName>
        <fullName evidence="8">Yih1p</fullName>
    </submittedName>
</protein>
<comment type="subcellular location">
    <subcellularLocation>
        <location evidence="1">Cytoplasm</location>
    </subcellularLocation>
</comment>
<dbReference type="Gene3D" id="3.10.110.10">
    <property type="entry name" value="Ubiquitin Conjugating Enzyme"/>
    <property type="match status" value="1"/>
</dbReference>
<keyword evidence="6" id="KW-0346">Stress response</keyword>
<gene>
    <name evidence="8" type="primary">YIH1</name>
    <name evidence="8" type="ORF">MVES_001909</name>
</gene>
<dbReference type="GO" id="GO:0006446">
    <property type="term" value="P:regulation of translational initiation"/>
    <property type="evidence" value="ECO:0007669"/>
    <property type="project" value="TreeGrafter"/>
</dbReference>
<sequence length="306" mass="33856">MEKRNVSTFIAQLQDLSSPIGQAHGKNALALSEELLAIQCIYGDEAFELQESTGRNGTDFVLQIPLDTDEQAEILRLLIALPPHYPHSQEPPRLALIDRGLGTFTADQDVKSFIDTIFTQKGSVRWTSGEPILFEGIEAALEYVRGWLHERKNDEAGLRVTPTATENNIAVQFDRDVNLGTVDPSRLVSSELITARKSEFLGHAAALNSPDERVQRAAHPIIHAWTATTMAKRLLEADSHTFSHYWQVTAFADIQGIESGIVIVTRWFGGVLLGPDRFKHINRAARDALVKAGLVAPPQRIQHGSK</sequence>
<evidence type="ECO:0000313" key="8">
    <source>
        <dbReference type="EMBL" id="PKI84041.1"/>
    </source>
</evidence>
<evidence type="ECO:0000313" key="9">
    <source>
        <dbReference type="Proteomes" id="UP000232875"/>
    </source>
</evidence>
<dbReference type="STRING" id="2020962.A0A2N1JBV4"/>
<evidence type="ECO:0000256" key="2">
    <source>
        <dbReference type="ARBA" id="ARBA00007665"/>
    </source>
</evidence>
<comment type="similarity">
    <text evidence="2">Belongs to the IMPACT family.</text>
</comment>
<dbReference type="InterPro" id="IPR023582">
    <property type="entry name" value="Impact"/>
</dbReference>
<name>A0A2N1JBV4_9BASI</name>
<dbReference type="InterPro" id="IPR016135">
    <property type="entry name" value="UBQ-conjugating_enzyme/RWD"/>
</dbReference>
<evidence type="ECO:0000256" key="3">
    <source>
        <dbReference type="ARBA" id="ARBA00022490"/>
    </source>
</evidence>
<dbReference type="SUPFAM" id="SSF54495">
    <property type="entry name" value="UBC-like"/>
    <property type="match status" value="1"/>
</dbReference>
<dbReference type="Gene3D" id="3.30.230.30">
    <property type="entry name" value="Impact, N-terminal domain"/>
    <property type="match status" value="1"/>
</dbReference>
<dbReference type="InterPro" id="IPR020568">
    <property type="entry name" value="Ribosomal_Su5_D2-typ_SF"/>
</dbReference>
<dbReference type="InterPro" id="IPR006575">
    <property type="entry name" value="RWD_dom"/>
</dbReference>
<evidence type="ECO:0000259" key="7">
    <source>
        <dbReference type="PROSITE" id="PS50908"/>
    </source>
</evidence>
<keyword evidence="5" id="KW-0810">Translation regulation</keyword>
<dbReference type="InterPro" id="IPR036956">
    <property type="entry name" value="Impact_N_sf"/>
</dbReference>
<accession>A0A2N1JBV4</accession>
<keyword evidence="9" id="KW-1185">Reference proteome</keyword>
<keyword evidence="3" id="KW-0963">Cytoplasm</keyword>
<proteinExistence type="inferred from homology"/>
<keyword evidence="4" id="KW-0678">Repressor</keyword>
<dbReference type="EMBL" id="KZ454990">
    <property type="protein sequence ID" value="PKI84041.1"/>
    <property type="molecule type" value="Genomic_DNA"/>
</dbReference>
<dbReference type="Proteomes" id="UP000232875">
    <property type="component" value="Unassembled WGS sequence"/>
</dbReference>
<evidence type="ECO:0000256" key="4">
    <source>
        <dbReference type="ARBA" id="ARBA00022491"/>
    </source>
</evidence>
<feature type="domain" description="RWD" evidence="7">
    <location>
        <begin position="33"/>
        <end position="147"/>
    </location>
</feature>
<organism evidence="8 9">
    <name type="scientific">Malassezia vespertilionis</name>
    <dbReference type="NCBI Taxonomy" id="2020962"/>
    <lineage>
        <taxon>Eukaryota</taxon>
        <taxon>Fungi</taxon>
        <taxon>Dikarya</taxon>
        <taxon>Basidiomycota</taxon>
        <taxon>Ustilaginomycotina</taxon>
        <taxon>Malasseziomycetes</taxon>
        <taxon>Malasseziales</taxon>
        <taxon>Malasseziaceae</taxon>
        <taxon>Malassezia</taxon>
    </lineage>
</organism>
<dbReference type="GO" id="GO:0005737">
    <property type="term" value="C:cytoplasm"/>
    <property type="evidence" value="ECO:0007669"/>
    <property type="project" value="UniProtKB-SubCell"/>
</dbReference>
<dbReference type="PANTHER" id="PTHR16301:SF25">
    <property type="entry name" value="PROTEIN IMPACT"/>
    <property type="match status" value="1"/>
</dbReference>